<dbReference type="Proteomes" id="UP001627154">
    <property type="component" value="Unassembled WGS sequence"/>
</dbReference>
<evidence type="ECO:0000256" key="1">
    <source>
        <dbReference type="SAM" id="MobiDB-lite"/>
    </source>
</evidence>
<gene>
    <name evidence="3" type="ORF">TKK_018358</name>
</gene>
<feature type="chain" id="PRO_5044816848" description="Secreted protein" evidence="2">
    <location>
        <begin position="24"/>
        <end position="133"/>
    </location>
</feature>
<feature type="region of interest" description="Disordered" evidence="1">
    <location>
        <begin position="29"/>
        <end position="60"/>
    </location>
</feature>
<accession>A0ABD2W0T7</accession>
<dbReference type="EMBL" id="JBJJXI010000148">
    <property type="protein sequence ID" value="KAL3386156.1"/>
    <property type="molecule type" value="Genomic_DNA"/>
</dbReference>
<evidence type="ECO:0000313" key="4">
    <source>
        <dbReference type="Proteomes" id="UP001627154"/>
    </source>
</evidence>
<keyword evidence="4" id="KW-1185">Reference proteome</keyword>
<evidence type="ECO:0008006" key="5">
    <source>
        <dbReference type="Google" id="ProtNLM"/>
    </source>
</evidence>
<dbReference type="AlphaFoldDB" id="A0ABD2W0T7"/>
<evidence type="ECO:0000256" key="2">
    <source>
        <dbReference type="SAM" id="SignalP"/>
    </source>
</evidence>
<feature type="signal peptide" evidence="2">
    <location>
        <begin position="1"/>
        <end position="23"/>
    </location>
</feature>
<organism evidence="3 4">
    <name type="scientific">Trichogramma kaykai</name>
    <dbReference type="NCBI Taxonomy" id="54128"/>
    <lineage>
        <taxon>Eukaryota</taxon>
        <taxon>Metazoa</taxon>
        <taxon>Ecdysozoa</taxon>
        <taxon>Arthropoda</taxon>
        <taxon>Hexapoda</taxon>
        <taxon>Insecta</taxon>
        <taxon>Pterygota</taxon>
        <taxon>Neoptera</taxon>
        <taxon>Endopterygota</taxon>
        <taxon>Hymenoptera</taxon>
        <taxon>Apocrita</taxon>
        <taxon>Proctotrupomorpha</taxon>
        <taxon>Chalcidoidea</taxon>
        <taxon>Trichogrammatidae</taxon>
        <taxon>Trichogramma</taxon>
    </lineage>
</organism>
<sequence length="133" mass="14763">MTSNRLWKTCLIASACCILTLRAQPLERKYAPSDGSGAMITPAQPAQERSGDDHGIAAPEADFDVMHLDDGLTDEERARLDIEDLERDNNESEAEADKQDYGKVVKSLTGSLGKQRSKKQYRDQQQLVASYAF</sequence>
<comment type="caution">
    <text evidence="3">The sequence shown here is derived from an EMBL/GenBank/DDBJ whole genome shotgun (WGS) entry which is preliminary data.</text>
</comment>
<proteinExistence type="predicted"/>
<keyword evidence="2" id="KW-0732">Signal</keyword>
<protein>
    <recommendedName>
        <fullName evidence="5">Secreted protein</fullName>
    </recommendedName>
</protein>
<evidence type="ECO:0000313" key="3">
    <source>
        <dbReference type="EMBL" id="KAL3386156.1"/>
    </source>
</evidence>
<name>A0ABD2W0T7_9HYME</name>
<reference evidence="3 4" key="1">
    <citation type="journal article" date="2024" name="bioRxiv">
        <title>A reference genome for Trichogramma kaykai: A tiny desert-dwelling parasitoid wasp with competing sex-ratio distorters.</title>
        <authorList>
            <person name="Culotta J."/>
            <person name="Lindsey A.R."/>
        </authorList>
    </citation>
    <scope>NUCLEOTIDE SEQUENCE [LARGE SCALE GENOMIC DNA]</scope>
    <source>
        <strain evidence="3 4">KSX58</strain>
    </source>
</reference>
<feature type="region of interest" description="Disordered" evidence="1">
    <location>
        <begin position="75"/>
        <end position="102"/>
    </location>
</feature>